<keyword evidence="3" id="KW-1185">Reference proteome</keyword>
<reference evidence="2 3" key="1">
    <citation type="submission" date="2020-07" db="EMBL/GenBank/DDBJ databases">
        <authorList>
            <person name="Zhuang K."/>
            <person name="Ran Y."/>
        </authorList>
    </citation>
    <scope>NUCLEOTIDE SEQUENCE [LARGE SCALE GENOMIC DNA]</scope>
    <source>
        <strain evidence="2 3">WCH-YHL-001</strain>
    </source>
</reference>
<organism evidence="2 3">
    <name type="scientific">Nocardia huaxiensis</name>
    <dbReference type="NCBI Taxonomy" id="2755382"/>
    <lineage>
        <taxon>Bacteria</taxon>
        <taxon>Bacillati</taxon>
        <taxon>Actinomycetota</taxon>
        <taxon>Actinomycetes</taxon>
        <taxon>Mycobacteriales</taxon>
        <taxon>Nocardiaceae</taxon>
        <taxon>Nocardia</taxon>
    </lineage>
</organism>
<dbReference type="KEGG" id="nhu:H0264_23755"/>
<accession>A0A7D6V8Q5</accession>
<dbReference type="AlphaFoldDB" id="A0A7D6V8Q5"/>
<sequence length="138" mass="15418">MTIEFSTRAMTSDITPEYAVRAHGYGEPVWRLTWLPEHRLTREQAHAGMELDEILSDPTIVYDDDAHSRAADRAARLGILVEHAVIMLAQRMADRMDRDGTASGSDSGPEWPEPSQPEWPVAQQTPAISGARSQHLWA</sequence>
<evidence type="ECO:0000256" key="1">
    <source>
        <dbReference type="SAM" id="MobiDB-lite"/>
    </source>
</evidence>
<proteinExistence type="predicted"/>
<evidence type="ECO:0000313" key="3">
    <source>
        <dbReference type="Proteomes" id="UP000515512"/>
    </source>
</evidence>
<gene>
    <name evidence="2" type="ORF">H0264_23755</name>
</gene>
<dbReference type="EMBL" id="CP059399">
    <property type="protein sequence ID" value="QLY28382.1"/>
    <property type="molecule type" value="Genomic_DNA"/>
</dbReference>
<dbReference type="Proteomes" id="UP000515512">
    <property type="component" value="Chromosome"/>
</dbReference>
<dbReference type="RefSeq" id="WP_181579590.1">
    <property type="nucleotide sequence ID" value="NZ_CP059399.1"/>
</dbReference>
<feature type="region of interest" description="Disordered" evidence="1">
    <location>
        <begin position="95"/>
        <end position="138"/>
    </location>
</feature>
<protein>
    <submittedName>
        <fullName evidence="2">Uncharacterized protein</fullName>
    </submittedName>
</protein>
<name>A0A7D6V8Q5_9NOCA</name>
<evidence type="ECO:0000313" key="2">
    <source>
        <dbReference type="EMBL" id="QLY28382.1"/>
    </source>
</evidence>